<dbReference type="AlphaFoldDB" id="A0A553HV91"/>
<sequence>MAYTHGISVHVTLFVAPENVDRFFAAFEPLYRQVIREPECLSFEVYRNPEKPGKIVWVEDWSKSPSWFFHNQLTKDYYKEYLTITQPMLIFPREAEVFERLPPKYCFSRVDYENYGQWVSGAW</sequence>
<dbReference type="Gene3D" id="3.30.70.100">
    <property type="match status" value="1"/>
</dbReference>
<dbReference type="Pfam" id="PF03992">
    <property type="entry name" value="ABM"/>
    <property type="match status" value="1"/>
</dbReference>
<accession>A0A553HV91</accession>
<gene>
    <name evidence="2" type="ORF">FHL15_007190</name>
</gene>
<comment type="caution">
    <text evidence="2">The sequence shown here is derived from an EMBL/GenBank/DDBJ whole genome shotgun (WGS) entry which is preliminary data.</text>
</comment>
<evidence type="ECO:0000259" key="1">
    <source>
        <dbReference type="PROSITE" id="PS51725"/>
    </source>
</evidence>
<protein>
    <recommendedName>
        <fullName evidence="1">ABM domain-containing protein</fullName>
    </recommendedName>
</protein>
<dbReference type="InterPro" id="IPR007138">
    <property type="entry name" value="ABM_dom"/>
</dbReference>
<reference evidence="3" key="1">
    <citation type="submission" date="2019-06" db="EMBL/GenBank/DDBJ databases">
        <title>Draft genome sequence of the griseofulvin-producing fungus Xylaria cubensis strain G536.</title>
        <authorList>
            <person name="Mead M.E."/>
            <person name="Raja H.A."/>
            <person name="Steenwyk J.L."/>
            <person name="Knowles S.L."/>
            <person name="Oberlies N.H."/>
            <person name="Rokas A."/>
        </authorList>
    </citation>
    <scope>NUCLEOTIDE SEQUENCE [LARGE SCALE GENOMIC DNA]</scope>
    <source>
        <strain evidence="3">G536</strain>
    </source>
</reference>
<dbReference type="SUPFAM" id="SSF54909">
    <property type="entry name" value="Dimeric alpha+beta barrel"/>
    <property type="match status" value="1"/>
</dbReference>
<dbReference type="Proteomes" id="UP000319160">
    <property type="component" value="Unassembled WGS sequence"/>
</dbReference>
<dbReference type="PROSITE" id="PS51725">
    <property type="entry name" value="ABM"/>
    <property type="match status" value="1"/>
</dbReference>
<organism evidence="2 3">
    <name type="scientific">Xylaria flabelliformis</name>
    <dbReference type="NCBI Taxonomy" id="2512241"/>
    <lineage>
        <taxon>Eukaryota</taxon>
        <taxon>Fungi</taxon>
        <taxon>Dikarya</taxon>
        <taxon>Ascomycota</taxon>
        <taxon>Pezizomycotina</taxon>
        <taxon>Sordariomycetes</taxon>
        <taxon>Xylariomycetidae</taxon>
        <taxon>Xylariales</taxon>
        <taxon>Xylariaceae</taxon>
        <taxon>Xylaria</taxon>
    </lineage>
</organism>
<keyword evidence="3" id="KW-1185">Reference proteome</keyword>
<evidence type="ECO:0000313" key="2">
    <source>
        <dbReference type="EMBL" id="TRX91871.1"/>
    </source>
</evidence>
<dbReference type="EMBL" id="VFLP01000041">
    <property type="protein sequence ID" value="TRX91871.1"/>
    <property type="molecule type" value="Genomic_DNA"/>
</dbReference>
<evidence type="ECO:0000313" key="3">
    <source>
        <dbReference type="Proteomes" id="UP000319160"/>
    </source>
</evidence>
<feature type="domain" description="ABM" evidence="1">
    <location>
        <begin position="7"/>
        <end position="98"/>
    </location>
</feature>
<proteinExistence type="predicted"/>
<name>A0A553HV91_9PEZI</name>
<dbReference type="InterPro" id="IPR011008">
    <property type="entry name" value="Dimeric_a/b-barrel"/>
</dbReference>
<dbReference type="OrthoDB" id="4126315at2759"/>